<evidence type="ECO:0000313" key="2">
    <source>
        <dbReference type="Proteomes" id="UP000461730"/>
    </source>
</evidence>
<accession>A0A7K1U7A8</accession>
<keyword evidence="2" id="KW-1185">Reference proteome</keyword>
<organism evidence="1 2">
    <name type="scientific">Chitinophaga tropicalis</name>
    <dbReference type="NCBI Taxonomy" id="2683588"/>
    <lineage>
        <taxon>Bacteria</taxon>
        <taxon>Pseudomonadati</taxon>
        <taxon>Bacteroidota</taxon>
        <taxon>Chitinophagia</taxon>
        <taxon>Chitinophagales</taxon>
        <taxon>Chitinophagaceae</taxon>
        <taxon>Chitinophaga</taxon>
    </lineage>
</organism>
<proteinExistence type="predicted"/>
<dbReference type="RefSeq" id="WP_157307684.1">
    <property type="nucleotide sequence ID" value="NZ_WRXN01000008.1"/>
</dbReference>
<sequence>MNAGLSTEPGTVAPGQIQFFDSIQPPLEAGEYTLSAEQQILDIPGETVKPYISTQQVLIDGPRFSINPSQIHTLYPPANQQGLYDNVLPNIVFNNFSLPWARPIDPAASQQLKGSEAAKDGAGNVIPWMGLLTLYPADLDTTGGTSKVSNPKTVTVSQLAAPEDPKILPPVLGNLFGAEDEKVTVVDLDLSFFQSISPKLSELPFLAHARTVNTGGKILLGMDDDGCFSLVIGNRLPQAGGRNSVFLVSYEGHQDHLRGSTIPGNYTKIRLCLLGAWQFTVNAAQGSFIKLMGDLCEKGRGGVTLFGMPESAATSALSATAKEALEIGYIPLQNNMRQGETATSWYRGPLMPAPTKRDFAYGPYHYSDHAIQYDPEYGLFNHAYSAAWQIGRLLALSDASFSIALFQWRNRYLRAIVANARKVGTDKLQVIAGNEADGMLAAVRSLFTASFRNVDWPQVKLRTSATPDPQLPGVLTEQEKEAMFENDEDPLLVLTKKIKGA</sequence>
<dbReference type="Proteomes" id="UP000461730">
    <property type="component" value="Unassembled WGS sequence"/>
</dbReference>
<dbReference type="EMBL" id="WRXN01000008">
    <property type="protein sequence ID" value="MVT10237.1"/>
    <property type="molecule type" value="Genomic_DNA"/>
</dbReference>
<name>A0A7K1U7A8_9BACT</name>
<evidence type="ECO:0000313" key="1">
    <source>
        <dbReference type="EMBL" id="MVT10237.1"/>
    </source>
</evidence>
<reference evidence="1 2" key="1">
    <citation type="submission" date="2019-12" db="EMBL/GenBank/DDBJ databases">
        <title>Chitinophaga sp. strain ysch24 (GDMCC 1.1355), whole genome shotgun sequence.</title>
        <authorList>
            <person name="Zhang X."/>
        </authorList>
    </citation>
    <scope>NUCLEOTIDE SEQUENCE [LARGE SCALE GENOMIC DNA]</scope>
    <source>
        <strain evidence="2">ysch24</strain>
    </source>
</reference>
<protein>
    <submittedName>
        <fullName evidence="1">Uncharacterized protein</fullName>
    </submittedName>
</protein>
<dbReference type="AlphaFoldDB" id="A0A7K1U7A8"/>
<gene>
    <name evidence="1" type="ORF">GO493_18340</name>
</gene>
<comment type="caution">
    <text evidence="1">The sequence shown here is derived from an EMBL/GenBank/DDBJ whole genome shotgun (WGS) entry which is preliminary data.</text>
</comment>